<accession>A0A0V7ZQ70</accession>
<feature type="compositionally biased region" description="Polar residues" evidence="2">
    <location>
        <begin position="154"/>
        <end position="181"/>
    </location>
</feature>
<evidence type="ECO:0000313" key="4">
    <source>
        <dbReference type="EMBL" id="KST66546.1"/>
    </source>
</evidence>
<keyword evidence="5" id="KW-1185">Reference proteome</keyword>
<proteinExistence type="predicted"/>
<feature type="compositionally biased region" description="Low complexity" evidence="2">
    <location>
        <begin position="71"/>
        <end position="84"/>
    </location>
</feature>
<protein>
    <recommendedName>
        <fullName evidence="3">M23ase beta-sheet core domain-containing protein</fullName>
    </recommendedName>
</protein>
<dbReference type="Pfam" id="PF01551">
    <property type="entry name" value="Peptidase_M23"/>
    <property type="match status" value="1"/>
</dbReference>
<dbReference type="GO" id="GO:0004222">
    <property type="term" value="F:metalloendopeptidase activity"/>
    <property type="evidence" value="ECO:0007669"/>
    <property type="project" value="TreeGrafter"/>
</dbReference>
<dbReference type="InterPro" id="IPR050570">
    <property type="entry name" value="Cell_wall_metabolism_enzyme"/>
</dbReference>
<dbReference type="AlphaFoldDB" id="A0A0V7ZQ70"/>
<dbReference type="RefSeq" id="WP_027841507.1">
    <property type="nucleotide sequence ID" value="NZ_LMTZ01000096.1"/>
</dbReference>
<dbReference type="Proteomes" id="UP000053372">
    <property type="component" value="Unassembled WGS sequence"/>
</dbReference>
<feature type="region of interest" description="Disordered" evidence="2">
    <location>
        <begin position="1"/>
        <end position="26"/>
    </location>
</feature>
<dbReference type="OrthoDB" id="9805070at2"/>
<reference evidence="4 5" key="1">
    <citation type="journal article" date="2015" name="Genome Announc.">
        <title>Draft Genome of the Euendolithic (true boring) Cyanobacterium Mastigocoleus testarum strain BC008.</title>
        <authorList>
            <person name="Guida B.S."/>
            <person name="Garcia-Pichel F."/>
        </authorList>
    </citation>
    <scope>NUCLEOTIDE SEQUENCE [LARGE SCALE GENOMIC DNA]</scope>
    <source>
        <strain evidence="4 5">BC008</strain>
    </source>
</reference>
<evidence type="ECO:0000259" key="3">
    <source>
        <dbReference type="Pfam" id="PF01551"/>
    </source>
</evidence>
<dbReference type="Gene3D" id="2.70.70.10">
    <property type="entry name" value="Glucose Permease (Domain IIA)"/>
    <property type="match status" value="1"/>
</dbReference>
<dbReference type="InterPro" id="IPR016047">
    <property type="entry name" value="M23ase_b-sheet_dom"/>
</dbReference>
<dbReference type="PANTHER" id="PTHR21666:SF289">
    <property type="entry name" value="L-ALA--D-GLU ENDOPEPTIDASE"/>
    <property type="match status" value="1"/>
</dbReference>
<evidence type="ECO:0000313" key="5">
    <source>
        <dbReference type="Proteomes" id="UP000053372"/>
    </source>
</evidence>
<feature type="compositionally biased region" description="Basic and acidic residues" evidence="2">
    <location>
        <begin position="1"/>
        <end position="16"/>
    </location>
</feature>
<keyword evidence="1" id="KW-0732">Signal</keyword>
<feature type="domain" description="M23ase beta-sheet core" evidence="3">
    <location>
        <begin position="430"/>
        <end position="518"/>
    </location>
</feature>
<evidence type="ECO:0000256" key="1">
    <source>
        <dbReference type="ARBA" id="ARBA00022729"/>
    </source>
</evidence>
<dbReference type="InterPro" id="IPR011055">
    <property type="entry name" value="Dup_hybrid_motif"/>
</dbReference>
<dbReference type="PANTHER" id="PTHR21666">
    <property type="entry name" value="PEPTIDASE-RELATED"/>
    <property type="match status" value="1"/>
</dbReference>
<feature type="compositionally biased region" description="Polar residues" evidence="2">
    <location>
        <begin position="17"/>
        <end position="26"/>
    </location>
</feature>
<dbReference type="CDD" id="cd12797">
    <property type="entry name" value="M23_peptidase"/>
    <property type="match status" value="1"/>
</dbReference>
<evidence type="ECO:0000256" key="2">
    <source>
        <dbReference type="SAM" id="MobiDB-lite"/>
    </source>
</evidence>
<sequence>MTQRHNSADEKLHKPSQESQNVNQNGNMKRLVTTLPARGLCWLGSFSLLSSGLVFAQTESSIDNIVPTVASSQPTSQKTKSQLQVGLSQQRASLRERLRKAKASNAKPASKIQSQKKSGASALGARQAKPKVKVTANNSTNNPVIIKTRESKNQKSQPQISASQKKPKATNLNSSVAPKTIKKLTNSAAANNTVRNSVPKARDYNNAYIDPTDYNSQITSKYKAPSSVVLKERRTGCEAVLSRSKKLASNYCQQLVRIAGNSKSKNPRKPVPSWMKKGQTLNLANISSIRRSGKGLRKNRSSASRRFSQRLAGVNLNARRVSSTTKNILNPNRFIPSPNNFLPSGQNTIVSSSPIAPSGGALPSPLTALKQVPRATTLAYNIPLASVLPRIGYRPAIAYGGNGMAFPLTIPARISSMFGWRQHPIAGVQRFHSGIDLAAAMGTPIIAVESGRVETANWLGGYGLTAVLKHNDRQKTLYGHMSEILVQPGQVVEKGAVIGRVGSTGNSTGPHLHFEVRQLTSSGWVAVDPGMELNSSLAQLTRSLQTAQVYQPEK</sequence>
<organism evidence="4 5">
    <name type="scientific">Mastigocoleus testarum BC008</name>
    <dbReference type="NCBI Taxonomy" id="371196"/>
    <lineage>
        <taxon>Bacteria</taxon>
        <taxon>Bacillati</taxon>
        <taxon>Cyanobacteriota</taxon>
        <taxon>Cyanophyceae</taxon>
        <taxon>Nostocales</taxon>
        <taxon>Hapalosiphonaceae</taxon>
        <taxon>Mastigocoleus</taxon>
    </lineage>
</organism>
<name>A0A0V7ZQ70_9CYAN</name>
<comment type="caution">
    <text evidence="4">The sequence shown here is derived from an EMBL/GenBank/DDBJ whole genome shotgun (WGS) entry which is preliminary data.</text>
</comment>
<feature type="region of interest" description="Disordered" evidence="2">
    <location>
        <begin position="69"/>
        <end position="181"/>
    </location>
</feature>
<dbReference type="EMBL" id="LMTZ01000096">
    <property type="protein sequence ID" value="KST66546.1"/>
    <property type="molecule type" value="Genomic_DNA"/>
</dbReference>
<dbReference type="SUPFAM" id="SSF51261">
    <property type="entry name" value="Duplicated hybrid motif"/>
    <property type="match status" value="1"/>
</dbReference>
<gene>
    <name evidence="4" type="ORF">BC008_43260</name>
</gene>